<dbReference type="EMBL" id="GBXM01020119">
    <property type="protein sequence ID" value="JAH88458.1"/>
    <property type="molecule type" value="Transcribed_RNA"/>
</dbReference>
<evidence type="ECO:0000313" key="1">
    <source>
        <dbReference type="EMBL" id="JAH88458.1"/>
    </source>
</evidence>
<reference evidence="1" key="2">
    <citation type="journal article" date="2015" name="Fish Shellfish Immunol.">
        <title>Early steps in the European eel (Anguilla anguilla)-Vibrio vulnificus interaction in the gills: Role of the RtxA13 toxin.</title>
        <authorList>
            <person name="Callol A."/>
            <person name="Pajuelo D."/>
            <person name="Ebbesson L."/>
            <person name="Teles M."/>
            <person name="MacKenzie S."/>
            <person name="Amaro C."/>
        </authorList>
    </citation>
    <scope>NUCLEOTIDE SEQUENCE</scope>
</reference>
<sequence>MSSTPPPDHSRSDTSEVLDTTCVPCRVHHSVQACSCCSYLSWASFLLGSLPLKLVLVGLSKPCNGPSPVPQLHLSLFLRC</sequence>
<dbReference type="AlphaFoldDB" id="A0A0E9WG41"/>
<organism evidence="1">
    <name type="scientific">Anguilla anguilla</name>
    <name type="common">European freshwater eel</name>
    <name type="synonym">Muraena anguilla</name>
    <dbReference type="NCBI Taxonomy" id="7936"/>
    <lineage>
        <taxon>Eukaryota</taxon>
        <taxon>Metazoa</taxon>
        <taxon>Chordata</taxon>
        <taxon>Craniata</taxon>
        <taxon>Vertebrata</taxon>
        <taxon>Euteleostomi</taxon>
        <taxon>Actinopterygii</taxon>
        <taxon>Neopterygii</taxon>
        <taxon>Teleostei</taxon>
        <taxon>Anguilliformes</taxon>
        <taxon>Anguillidae</taxon>
        <taxon>Anguilla</taxon>
    </lineage>
</organism>
<name>A0A0E9WG41_ANGAN</name>
<proteinExistence type="predicted"/>
<accession>A0A0E9WG41</accession>
<protein>
    <submittedName>
        <fullName evidence="1">Uncharacterized protein</fullName>
    </submittedName>
</protein>
<reference evidence="1" key="1">
    <citation type="submission" date="2014-11" db="EMBL/GenBank/DDBJ databases">
        <authorList>
            <person name="Amaro Gonzalez C."/>
        </authorList>
    </citation>
    <scope>NUCLEOTIDE SEQUENCE</scope>
</reference>